<feature type="transmembrane region" description="Helical" evidence="4">
    <location>
        <begin position="240"/>
        <end position="258"/>
    </location>
</feature>
<keyword evidence="4" id="KW-1133">Transmembrane helix</keyword>
<dbReference type="SMART" id="SM00014">
    <property type="entry name" value="acidPPc"/>
    <property type="match status" value="1"/>
</dbReference>
<proteinExistence type="predicted"/>
<evidence type="ECO:0000256" key="1">
    <source>
        <dbReference type="ARBA" id="ARBA00012374"/>
    </source>
</evidence>
<organism evidence="6 7">
    <name type="scientific">Psychrobacter aestuarii</name>
    <dbReference type="NCBI Taxonomy" id="556327"/>
    <lineage>
        <taxon>Bacteria</taxon>
        <taxon>Pseudomonadati</taxon>
        <taxon>Pseudomonadota</taxon>
        <taxon>Gammaproteobacteria</taxon>
        <taxon>Moraxellales</taxon>
        <taxon>Moraxellaceae</taxon>
        <taxon>Psychrobacter</taxon>
    </lineage>
</organism>
<feature type="transmembrane region" description="Helical" evidence="4">
    <location>
        <begin position="168"/>
        <end position="186"/>
    </location>
</feature>
<evidence type="ECO:0000259" key="5">
    <source>
        <dbReference type="SMART" id="SM00014"/>
    </source>
</evidence>
<name>A0ABP3FHI8_9GAMM</name>
<gene>
    <name evidence="6" type="ORF">GCM10009129_11150</name>
</gene>
<evidence type="ECO:0000313" key="7">
    <source>
        <dbReference type="Proteomes" id="UP001501787"/>
    </source>
</evidence>
<feature type="domain" description="Phosphatidic acid phosphatase type 2/haloperoxidase" evidence="5">
    <location>
        <begin position="171"/>
        <end position="281"/>
    </location>
</feature>
<dbReference type="EMBL" id="BAAAFR010000001">
    <property type="protein sequence ID" value="GAA0315628.1"/>
    <property type="molecule type" value="Genomic_DNA"/>
</dbReference>
<evidence type="ECO:0000313" key="6">
    <source>
        <dbReference type="EMBL" id="GAA0315628.1"/>
    </source>
</evidence>
<feature type="transmembrane region" description="Helical" evidence="4">
    <location>
        <begin position="206"/>
        <end position="228"/>
    </location>
</feature>
<dbReference type="SUPFAM" id="SSF48317">
    <property type="entry name" value="Acid phosphatase/Vanadium-dependent haloperoxidase"/>
    <property type="match status" value="1"/>
</dbReference>
<accession>A0ABP3FHI8</accession>
<dbReference type="CDD" id="cd03392">
    <property type="entry name" value="PAP2_like_2"/>
    <property type="match status" value="1"/>
</dbReference>
<evidence type="ECO:0000256" key="3">
    <source>
        <dbReference type="ARBA" id="ARBA00047594"/>
    </source>
</evidence>
<feature type="transmembrane region" description="Helical" evidence="4">
    <location>
        <begin position="305"/>
        <end position="324"/>
    </location>
</feature>
<protein>
    <recommendedName>
        <fullName evidence="1">undecaprenyl-diphosphate phosphatase</fullName>
        <ecNumber evidence="1">3.6.1.27</ecNumber>
    </recommendedName>
    <alternativeName>
        <fullName evidence="2">Undecaprenyl pyrophosphate phosphatase</fullName>
    </alternativeName>
</protein>
<evidence type="ECO:0000256" key="2">
    <source>
        <dbReference type="ARBA" id="ARBA00032707"/>
    </source>
</evidence>
<dbReference type="RefSeq" id="WP_201503431.1">
    <property type="nucleotide sequence ID" value="NZ_BAAAFR010000001.1"/>
</dbReference>
<dbReference type="InterPro" id="IPR036938">
    <property type="entry name" value="PAP2/HPO_sf"/>
</dbReference>
<feature type="transmembrane region" description="Helical" evidence="4">
    <location>
        <begin position="134"/>
        <end position="156"/>
    </location>
</feature>
<comment type="catalytic activity">
    <reaction evidence="3">
        <text>di-trans,octa-cis-undecaprenyl diphosphate + H2O = di-trans,octa-cis-undecaprenyl phosphate + phosphate + H(+)</text>
        <dbReference type="Rhea" id="RHEA:28094"/>
        <dbReference type="ChEBI" id="CHEBI:15377"/>
        <dbReference type="ChEBI" id="CHEBI:15378"/>
        <dbReference type="ChEBI" id="CHEBI:43474"/>
        <dbReference type="ChEBI" id="CHEBI:58405"/>
        <dbReference type="ChEBI" id="CHEBI:60392"/>
        <dbReference type="EC" id="3.6.1.27"/>
    </reaction>
</comment>
<dbReference type="PANTHER" id="PTHR14969">
    <property type="entry name" value="SPHINGOSINE-1-PHOSPHATE PHOSPHOHYDROLASE"/>
    <property type="match status" value="1"/>
</dbReference>
<feature type="transmembrane region" description="Helical" evidence="4">
    <location>
        <begin position="12"/>
        <end position="33"/>
    </location>
</feature>
<dbReference type="Proteomes" id="UP001501787">
    <property type="component" value="Unassembled WGS sequence"/>
</dbReference>
<reference evidence="7" key="1">
    <citation type="journal article" date="2019" name="Int. J. Syst. Evol. Microbiol.">
        <title>The Global Catalogue of Microorganisms (GCM) 10K type strain sequencing project: providing services to taxonomists for standard genome sequencing and annotation.</title>
        <authorList>
            <consortium name="The Broad Institute Genomics Platform"/>
            <consortium name="The Broad Institute Genome Sequencing Center for Infectious Disease"/>
            <person name="Wu L."/>
            <person name="Ma J."/>
        </authorList>
    </citation>
    <scope>NUCLEOTIDE SEQUENCE [LARGE SCALE GENOMIC DNA]</scope>
    <source>
        <strain evidence="7">JCM 16343</strain>
    </source>
</reference>
<keyword evidence="7" id="KW-1185">Reference proteome</keyword>
<dbReference type="Pfam" id="PF01569">
    <property type="entry name" value="PAP2"/>
    <property type="match status" value="1"/>
</dbReference>
<feature type="transmembrane region" description="Helical" evidence="4">
    <location>
        <begin position="83"/>
        <end position="103"/>
    </location>
</feature>
<dbReference type="InterPro" id="IPR000326">
    <property type="entry name" value="PAP2/HPO"/>
</dbReference>
<comment type="caution">
    <text evidence="6">The sequence shown here is derived from an EMBL/GenBank/DDBJ whole genome shotgun (WGS) entry which is preliminary data.</text>
</comment>
<dbReference type="EC" id="3.6.1.27" evidence="1"/>
<keyword evidence="4" id="KW-0472">Membrane</keyword>
<dbReference type="PANTHER" id="PTHR14969:SF13">
    <property type="entry name" value="AT30094P"/>
    <property type="match status" value="1"/>
</dbReference>
<feature type="transmembrane region" description="Helical" evidence="4">
    <location>
        <begin position="270"/>
        <end position="293"/>
    </location>
</feature>
<dbReference type="Gene3D" id="1.20.144.10">
    <property type="entry name" value="Phosphatidic acid phosphatase type 2/haloperoxidase"/>
    <property type="match status" value="1"/>
</dbReference>
<keyword evidence="4" id="KW-0812">Transmembrane</keyword>
<sequence length="333" mass="36967">MFALLQENAQLASLIATMVAVLLVLSLIEVLAIRYGERVLRRIWHYMEVARFHLLRQPLIQHLVERHPALSGFLAARFQREHFFGLTLTMFVVMGGYVLALYAGLVEDVVEAEAIVAFDHYVSAHMSVLRSSPIISSVIVITSLGAAAVTCLIIALTSIVCAVLRKPYIIVGLLISTIGSTLFSFLSKMLFARERPTEILLTEQTYSFPSGHATISIALYGFIAYIAIRLTSNFAWQVRLFSLAVMICVLVGLSRIVLNEHYLSDVLGGFLAGSLWLIVAISVTEWLTSAGKIHWQHTWRTFDRVLVAACLIIAAIASTLYAYFHYMPMLGSA</sequence>
<evidence type="ECO:0000256" key="4">
    <source>
        <dbReference type="SAM" id="Phobius"/>
    </source>
</evidence>